<dbReference type="Proteomes" id="UP000424462">
    <property type="component" value="Chromosome"/>
</dbReference>
<dbReference type="GO" id="GO:1901137">
    <property type="term" value="P:carbohydrate derivative biosynthetic process"/>
    <property type="evidence" value="ECO:0007669"/>
    <property type="project" value="UniProtKB-ARBA"/>
</dbReference>
<keyword evidence="2 4" id="KW-0808">Transferase</keyword>
<dbReference type="GO" id="GO:1903509">
    <property type="term" value="P:liposaccharide metabolic process"/>
    <property type="evidence" value="ECO:0007669"/>
    <property type="project" value="UniProtKB-ARBA"/>
</dbReference>
<dbReference type="InterPro" id="IPR050194">
    <property type="entry name" value="Glycosyltransferase_grp1"/>
</dbReference>
<feature type="domain" description="Glycosyltransferase subfamily 4-like N-terminal" evidence="3">
    <location>
        <begin position="136"/>
        <end position="314"/>
    </location>
</feature>
<dbReference type="PANTHER" id="PTHR45947:SF3">
    <property type="entry name" value="SULFOQUINOVOSYL TRANSFERASE SQD2"/>
    <property type="match status" value="1"/>
</dbReference>
<keyword evidence="1 4" id="KW-0328">Glycosyltransferase</keyword>
<dbReference type="Gene3D" id="3.40.50.2000">
    <property type="entry name" value="Glycogen Phosphorylase B"/>
    <property type="match status" value="2"/>
</dbReference>
<dbReference type="InterPro" id="IPR028098">
    <property type="entry name" value="Glyco_trans_4-like_N"/>
</dbReference>
<protein>
    <submittedName>
        <fullName evidence="4">GDP-mannose-dependent alpha-(1-6)-phosphatidylinositol monomannoside mannosyltransferase</fullName>
        <ecNumber evidence="4">2.4.1.345</ecNumber>
    </submittedName>
</protein>
<dbReference type="EMBL" id="CP046455">
    <property type="protein sequence ID" value="QGU08467.1"/>
    <property type="molecule type" value="Genomic_DNA"/>
</dbReference>
<evidence type="ECO:0000256" key="1">
    <source>
        <dbReference type="ARBA" id="ARBA00022676"/>
    </source>
</evidence>
<proteinExistence type="predicted"/>
<dbReference type="KEGG" id="cok:COCCU_12840"/>
<evidence type="ECO:0000313" key="5">
    <source>
        <dbReference type="Proteomes" id="UP000424462"/>
    </source>
</evidence>
<accession>A0A6B8W933</accession>
<gene>
    <name evidence="4" type="primary">pimB2</name>
    <name evidence="4" type="ORF">COCCU_12840</name>
</gene>
<dbReference type="GO" id="GO:0043750">
    <property type="term" value="F:phosphatidylinositol alpha-mannosyltransferase activity"/>
    <property type="evidence" value="ECO:0007669"/>
    <property type="project" value="UniProtKB-EC"/>
</dbReference>
<dbReference type="PANTHER" id="PTHR45947">
    <property type="entry name" value="SULFOQUINOVOSYL TRANSFERASE SQD2"/>
    <property type="match status" value="1"/>
</dbReference>
<reference evidence="4 5" key="1">
    <citation type="submission" date="2019-11" db="EMBL/GenBank/DDBJ databases">
        <title>Complete genome sequence of Corynebacterium kalinowskii 1959, a novel Corynebacterium species isolated from soil of a small paddock in Vilsendorf, Germany.</title>
        <authorList>
            <person name="Schaffert L."/>
            <person name="Ruwe M."/>
            <person name="Milse J."/>
            <person name="Hanuschka K."/>
            <person name="Ortseifen V."/>
            <person name="Droste J."/>
            <person name="Brandt D."/>
            <person name="Schlueter L."/>
            <person name="Kutter Y."/>
            <person name="Vinke S."/>
            <person name="Viehoefer P."/>
            <person name="Jacob L."/>
            <person name="Luebke N.-C."/>
            <person name="Schulte-Berndt E."/>
            <person name="Hain C."/>
            <person name="Linder M."/>
            <person name="Schmidt P."/>
            <person name="Wollenschlaeger L."/>
            <person name="Luttermann T."/>
            <person name="Thieme E."/>
            <person name="Hassa J."/>
            <person name="Haak M."/>
            <person name="Wittchen M."/>
            <person name="Mentz A."/>
            <person name="Persicke M."/>
            <person name="Busche T."/>
            <person name="Ruckert C."/>
        </authorList>
    </citation>
    <scope>NUCLEOTIDE SEQUENCE [LARGE SCALE GENOMIC DNA]</scope>
    <source>
        <strain evidence="4 5">2039</strain>
    </source>
</reference>
<dbReference type="SUPFAM" id="SSF53756">
    <property type="entry name" value="UDP-Glycosyltransferase/glycogen phosphorylase"/>
    <property type="match status" value="1"/>
</dbReference>
<dbReference type="Pfam" id="PF13579">
    <property type="entry name" value="Glyco_trans_4_4"/>
    <property type="match status" value="1"/>
</dbReference>
<evidence type="ECO:0000256" key="2">
    <source>
        <dbReference type="ARBA" id="ARBA00022679"/>
    </source>
</evidence>
<dbReference type="Pfam" id="PF13692">
    <property type="entry name" value="Glyco_trans_1_4"/>
    <property type="match status" value="1"/>
</dbReference>
<organism evidence="4 5">
    <name type="scientific">Corynebacterium occultum</name>
    <dbReference type="NCBI Taxonomy" id="2675219"/>
    <lineage>
        <taxon>Bacteria</taxon>
        <taxon>Bacillati</taxon>
        <taxon>Actinomycetota</taxon>
        <taxon>Actinomycetes</taxon>
        <taxon>Mycobacteriales</taxon>
        <taxon>Corynebacteriaceae</taxon>
        <taxon>Corynebacterium</taxon>
    </lineage>
</organism>
<dbReference type="EC" id="2.4.1.345" evidence="4"/>
<sequence>MIRPALLLRTLTLLGSAGTRLALEDPQGFLSKAKERVRTADNRFLAGLPVSLLPDLPTGSSLARELIDRGELSAGIEAIEGVAGQASRAERHLGRITRQRLSQLRERPVPGIKAVAAAEARVLYVLTNSQPFTNSGYTVRTQSVLQAATEAGVPVHAVTRLAYPVLVGKIPSSLIQEVKGISYERLLPWVYPRSLRSRDDLAVKMIVERARRFNATILHTTTDFKNALVTSHAAAELGIPWVYEVRGELEGTWLSRRPAEQQEEAALSEFYRLAREQETRCCQAASAVVALSEVSKQKLVDRGVAASKIQVIPNAIEEQEVGRDYSRAELRTELGLPEGSLIGSVTSVVDYEGLDTLIRALEYLPEGTRVLIVGEGTARPELEKLAKMLGVEDRVLFPGRKPQQEIWKWYASLDVFVVPRKDTPVCRTVTPLKPLMAQALGVPVVASDLPALREVTGGLAEYTQAENPEALARAISRVGSAPEVGEWIRTRTWRHNGRRLFELYDSLHPKR</sequence>
<name>A0A6B8W933_9CORY</name>
<keyword evidence="5" id="KW-1185">Reference proteome</keyword>
<evidence type="ECO:0000259" key="3">
    <source>
        <dbReference type="Pfam" id="PF13579"/>
    </source>
</evidence>
<dbReference type="RefSeq" id="WP_197088366.1">
    <property type="nucleotide sequence ID" value="NZ_CP046455.1"/>
</dbReference>
<evidence type="ECO:0000313" key="4">
    <source>
        <dbReference type="EMBL" id="QGU08467.1"/>
    </source>
</evidence>
<dbReference type="AlphaFoldDB" id="A0A6B8W933"/>